<name>M6V4S1_9LEPT</name>
<dbReference type="Proteomes" id="UP000012112">
    <property type="component" value="Unassembled WGS sequence"/>
</dbReference>
<accession>M6V4S1</accession>
<evidence type="ECO:0000313" key="2">
    <source>
        <dbReference type="Proteomes" id="UP000012112"/>
    </source>
</evidence>
<dbReference type="EMBL" id="AKWD02000057">
    <property type="protein sequence ID" value="EMO52442.1"/>
    <property type="molecule type" value="Genomic_DNA"/>
</dbReference>
<gene>
    <name evidence="1" type="ORF">LEP1GSC172_0020</name>
</gene>
<proteinExistence type="predicted"/>
<evidence type="ECO:0000313" key="1">
    <source>
        <dbReference type="EMBL" id="EMO52442.1"/>
    </source>
</evidence>
<dbReference type="AlphaFoldDB" id="M6V4S1"/>
<reference evidence="1 2" key="1">
    <citation type="submission" date="2013-01" db="EMBL/GenBank/DDBJ databases">
        <authorList>
            <person name="Harkins D.M."/>
            <person name="Durkin A.S."/>
            <person name="Brinkac L.M."/>
            <person name="Haft D.H."/>
            <person name="Selengut J.D."/>
            <person name="Sanka R."/>
            <person name="DePew J."/>
            <person name="Purushe J."/>
            <person name="Matthias M.A."/>
            <person name="Vinetz J.M."/>
            <person name="Sutton G.G."/>
            <person name="Nierman W.C."/>
            <person name="Fouts D.E."/>
        </authorList>
    </citation>
    <scope>NUCLEOTIDE SEQUENCE [LARGE SCALE GENOMIC DNA]</scope>
    <source>
        <strain evidence="1 2">HAI1536</strain>
    </source>
</reference>
<comment type="caution">
    <text evidence="1">The sequence shown here is derived from an EMBL/GenBank/DDBJ whole genome shotgun (WGS) entry which is preliminary data.</text>
</comment>
<sequence>MNRKMALVMNFNPTTSSTASGPLVILVQYFLETQNSSE</sequence>
<protein>
    <submittedName>
        <fullName evidence="1">Uncharacterized protein</fullName>
    </submittedName>
</protein>
<organism evidence="1 2">
    <name type="scientific">Leptospira noguchii</name>
    <dbReference type="NCBI Taxonomy" id="28182"/>
    <lineage>
        <taxon>Bacteria</taxon>
        <taxon>Pseudomonadati</taxon>
        <taxon>Spirochaetota</taxon>
        <taxon>Spirochaetia</taxon>
        <taxon>Leptospirales</taxon>
        <taxon>Leptospiraceae</taxon>
        <taxon>Leptospira</taxon>
    </lineage>
</organism>